<accession>A0AAD8ZR93</accession>
<feature type="compositionally biased region" description="Basic and acidic residues" evidence="2">
    <location>
        <begin position="422"/>
        <end position="433"/>
    </location>
</feature>
<feature type="region of interest" description="Disordered" evidence="2">
    <location>
        <begin position="634"/>
        <end position="663"/>
    </location>
</feature>
<dbReference type="PANTHER" id="PTHR47743:SF1">
    <property type="entry name" value="CRACD-LIKE PROTEIN"/>
    <property type="match status" value="1"/>
</dbReference>
<keyword evidence="5" id="KW-1185">Reference proteome</keyword>
<feature type="region of interest" description="Disordered" evidence="2">
    <location>
        <begin position="596"/>
        <end position="621"/>
    </location>
</feature>
<evidence type="ECO:0000313" key="4">
    <source>
        <dbReference type="EMBL" id="KAK1802808.1"/>
    </source>
</evidence>
<evidence type="ECO:0000259" key="3">
    <source>
        <dbReference type="Pfam" id="PF15262"/>
    </source>
</evidence>
<dbReference type="AlphaFoldDB" id="A0AAD8ZR93"/>
<feature type="compositionally biased region" description="Polar residues" evidence="2">
    <location>
        <begin position="636"/>
        <end position="660"/>
    </location>
</feature>
<comment type="caution">
    <text evidence="4">The sequence shown here is derived from an EMBL/GenBank/DDBJ whole genome shotgun (WGS) entry which is preliminary data.</text>
</comment>
<dbReference type="Proteomes" id="UP001239994">
    <property type="component" value="Unassembled WGS sequence"/>
</dbReference>
<feature type="region of interest" description="Disordered" evidence="2">
    <location>
        <begin position="394"/>
        <end position="448"/>
    </location>
</feature>
<organism evidence="4 5">
    <name type="scientific">Electrophorus voltai</name>
    <dbReference type="NCBI Taxonomy" id="2609070"/>
    <lineage>
        <taxon>Eukaryota</taxon>
        <taxon>Metazoa</taxon>
        <taxon>Chordata</taxon>
        <taxon>Craniata</taxon>
        <taxon>Vertebrata</taxon>
        <taxon>Euteleostomi</taxon>
        <taxon>Actinopterygii</taxon>
        <taxon>Neopterygii</taxon>
        <taxon>Teleostei</taxon>
        <taxon>Ostariophysi</taxon>
        <taxon>Gymnotiformes</taxon>
        <taxon>Gymnotoidei</taxon>
        <taxon>Gymnotidae</taxon>
        <taxon>Electrophorus</taxon>
    </lineage>
</organism>
<feature type="compositionally biased region" description="Polar residues" evidence="2">
    <location>
        <begin position="404"/>
        <end position="417"/>
    </location>
</feature>
<reference evidence="4" key="1">
    <citation type="submission" date="2023-03" db="EMBL/GenBank/DDBJ databases">
        <title>Electrophorus voltai genome.</title>
        <authorList>
            <person name="Bian C."/>
        </authorList>
    </citation>
    <scope>NUCLEOTIDE SEQUENCE</scope>
    <source>
        <strain evidence="4">CB-2022</strain>
        <tissue evidence="4">Muscle</tissue>
    </source>
</reference>
<gene>
    <name evidence="4" type="ORF">P4O66_021337</name>
</gene>
<feature type="region of interest" description="Disordered" evidence="2">
    <location>
        <begin position="29"/>
        <end position="68"/>
    </location>
</feature>
<evidence type="ECO:0000256" key="1">
    <source>
        <dbReference type="SAM" id="Coils"/>
    </source>
</evidence>
<dbReference type="Pfam" id="PF15262">
    <property type="entry name" value="DUF4592"/>
    <property type="match status" value="1"/>
</dbReference>
<feature type="coiled-coil region" evidence="1">
    <location>
        <begin position="885"/>
        <end position="912"/>
    </location>
</feature>
<feature type="region of interest" description="Disordered" evidence="2">
    <location>
        <begin position="195"/>
        <end position="259"/>
    </location>
</feature>
<feature type="non-terminal residue" evidence="4">
    <location>
        <position position="1"/>
    </location>
</feature>
<feature type="domain" description="DUF4592" evidence="3">
    <location>
        <begin position="111"/>
        <end position="203"/>
    </location>
</feature>
<dbReference type="PANTHER" id="PTHR47743">
    <property type="entry name" value="KIAA1210 / KIAA1211 FAMILY MEMBER"/>
    <property type="match status" value="1"/>
</dbReference>
<evidence type="ECO:0000256" key="2">
    <source>
        <dbReference type="SAM" id="MobiDB-lite"/>
    </source>
</evidence>
<evidence type="ECO:0000313" key="5">
    <source>
        <dbReference type="Proteomes" id="UP001239994"/>
    </source>
</evidence>
<dbReference type="InterPro" id="IPR026713">
    <property type="entry name" value="CRACD-like"/>
</dbReference>
<name>A0AAD8ZR93_9TELE</name>
<proteinExistence type="predicted"/>
<sequence length="923" mass="102952">MYYYLCLLARKKSKFKFLKTRLFSRLKRKETEGQIKQSQSSSDVTTHHGGKGEDDSEDDSHYQHKTLSSRALSHDSIFLANEVQSSQSERVLSQENVHSKIRALQLKLQQQNMRLGPPPLLIPAKRIEDSGTTSEDDGLPCSPPEMYLQDVAVHTTAYKFPDTKKHLSSLSLAGTGSEEEEQVMLHHDKQEKTMALESGPVGPPSIDDEALKASDPIGPPSMNDEALKPSDSVGPPSMDNQAQKPSDPFPPEGRVTTNPLYLQPMPGLFPPLNADSQHTKETAVDCNEAYKTSPVKVLAADYYVTTQKSSESVEAGTTEQMHTLKKAVDADALRVAETLARPRPVPAPRTKKPTLENRNMSALKINISKYREFEKEAFLPELICRNTLPFGGLDESSKKDNEPQRLNSFQFSTASVKNRSKMSGEHVSKKEDESSCDETSLKPPSYNPNLEAQMEKTHNVKPIEVNKTSFAITLLKEVILQNVSKTEVERNPELCEGCAQTIEAEKSKKVEENEEKKNLFGVKLRTTSLSLKYRSDVAKAEAKIKRHSLEENHMIGVSDGHTGKEPSSMDMTDITNARNVNVLTNLALQNPDLQQDTTLDKDKELPPRPVVSSSWEADTGSEPARMTFTREKTGAHNLSTKPCSQPASPFNSTYSSTPKTSFAPPPLRPTLQHRPPLPLITKSDLRTPLSPELQPSIQPTPQTPPKLAASTMAERRVSYSLRQENSNVSQLGKGLDLVEIKVFFFGRSPYPCTFMGPSDLNKGWSCSSTHSFGTRLAVPAEVQKGREKWKPLEKSSIVALDTMLSMSILTALTLRRKEKEESQKHLNLLKEQFLAKCSQLPVPVKKCGNMVQMSRQFQAESQKLKQGKSEIEAFEGSIGVVVGRLEQLQQEMDILEGKCRVMRARMAEEEERAQEVRMHRQPL</sequence>
<dbReference type="EMBL" id="JAROKS010000006">
    <property type="protein sequence ID" value="KAK1802808.1"/>
    <property type="molecule type" value="Genomic_DNA"/>
</dbReference>
<feature type="compositionally biased region" description="Polar residues" evidence="2">
    <location>
        <begin position="34"/>
        <end position="44"/>
    </location>
</feature>
<keyword evidence="1" id="KW-0175">Coiled coil</keyword>
<dbReference type="InterPro" id="IPR028030">
    <property type="entry name" value="DUF4592"/>
</dbReference>
<protein>
    <recommendedName>
        <fullName evidence="3">DUF4592 domain-containing protein</fullName>
    </recommendedName>
</protein>